<dbReference type="Pfam" id="PF12205">
    <property type="entry name" value="GIT1_C"/>
    <property type="match status" value="1"/>
</dbReference>
<dbReference type="AlphaFoldDB" id="A0A0L7KYY6"/>
<keyword evidence="2" id="KW-0677">Repeat</keyword>
<feature type="domain" description="ARF GTPase-activating protein GIT1 C-terminal" evidence="7">
    <location>
        <begin position="469"/>
        <end position="569"/>
    </location>
</feature>
<keyword evidence="9" id="KW-1185">Reference proteome</keyword>
<feature type="compositionally biased region" description="Polar residues" evidence="5">
    <location>
        <begin position="372"/>
        <end position="387"/>
    </location>
</feature>
<feature type="domain" description="GIT Spa2 homology (SHD)" evidence="6">
    <location>
        <begin position="125"/>
        <end position="152"/>
    </location>
</feature>
<dbReference type="EMBL" id="JTDY01004263">
    <property type="protein sequence ID" value="KOB68365.1"/>
    <property type="molecule type" value="Genomic_DNA"/>
</dbReference>
<dbReference type="GO" id="GO:0008277">
    <property type="term" value="P:regulation of G protein-coupled receptor signaling pathway"/>
    <property type="evidence" value="ECO:0007669"/>
    <property type="project" value="TreeGrafter"/>
</dbReference>
<evidence type="ECO:0000256" key="5">
    <source>
        <dbReference type="SAM" id="MobiDB-lite"/>
    </source>
</evidence>
<evidence type="ECO:0000256" key="1">
    <source>
        <dbReference type="ARBA" id="ARBA00022468"/>
    </source>
</evidence>
<dbReference type="InterPro" id="IPR013724">
    <property type="entry name" value="GIT_SHD"/>
</dbReference>
<dbReference type="GO" id="GO:0008270">
    <property type="term" value="F:zinc ion binding"/>
    <property type="evidence" value="ECO:0007669"/>
    <property type="project" value="UniProtKB-KW"/>
</dbReference>
<keyword evidence="1" id="KW-0343">GTPase activation</keyword>
<dbReference type="GO" id="GO:0032012">
    <property type="term" value="P:regulation of ARF protein signal transduction"/>
    <property type="evidence" value="ECO:0007669"/>
    <property type="project" value="InterPro"/>
</dbReference>
<keyword evidence="3" id="KW-0862">Zinc</keyword>
<evidence type="ECO:0000259" key="6">
    <source>
        <dbReference type="Pfam" id="PF08518"/>
    </source>
</evidence>
<evidence type="ECO:0000256" key="2">
    <source>
        <dbReference type="ARBA" id="ARBA00022737"/>
    </source>
</evidence>
<dbReference type="PANTHER" id="PTHR46097">
    <property type="entry name" value="G PROTEIN-COUPLED RECEPTOR KINASE INTERACTING ARFGAP"/>
    <property type="match status" value="1"/>
</dbReference>
<evidence type="ECO:0000259" key="7">
    <source>
        <dbReference type="Pfam" id="PF12205"/>
    </source>
</evidence>
<keyword evidence="4" id="KW-0040">ANK repeat</keyword>
<reference evidence="8 9" key="1">
    <citation type="journal article" date="2015" name="Genome Biol. Evol.">
        <title>The genome of winter moth (Operophtera brumata) provides a genomic perspective on sexual dimorphism and phenology.</title>
        <authorList>
            <person name="Derks M.F."/>
            <person name="Smit S."/>
            <person name="Salis L."/>
            <person name="Schijlen E."/>
            <person name="Bossers A."/>
            <person name="Mateman C."/>
            <person name="Pijl A.S."/>
            <person name="de Ridder D."/>
            <person name="Groenen M.A."/>
            <person name="Visser M.E."/>
            <person name="Megens H.J."/>
        </authorList>
    </citation>
    <scope>NUCLEOTIDE SEQUENCE [LARGE SCALE GENOMIC DNA]</scope>
    <source>
        <strain evidence="8">WM2013NL</strain>
        <tissue evidence="8">Head and thorax</tissue>
    </source>
</reference>
<dbReference type="GO" id="GO:0098793">
    <property type="term" value="C:presynapse"/>
    <property type="evidence" value="ECO:0007669"/>
    <property type="project" value="GOC"/>
</dbReference>
<accession>A0A0L7KYY6</accession>
<dbReference type="GO" id="GO:0007420">
    <property type="term" value="P:brain development"/>
    <property type="evidence" value="ECO:0007669"/>
    <property type="project" value="InterPro"/>
</dbReference>
<evidence type="ECO:0000256" key="3">
    <source>
        <dbReference type="ARBA" id="ARBA00022771"/>
    </source>
</evidence>
<dbReference type="Gene3D" id="1.20.5.170">
    <property type="match status" value="1"/>
</dbReference>
<dbReference type="Pfam" id="PF08518">
    <property type="entry name" value="GIT_SHD"/>
    <property type="match status" value="1"/>
</dbReference>
<comment type="caution">
    <text evidence="8">The sequence shown here is derived from an EMBL/GenBank/DDBJ whole genome shotgun (WGS) entry which is preliminary data.</text>
</comment>
<dbReference type="InterPro" id="IPR047161">
    <property type="entry name" value="GIT-like"/>
</dbReference>
<keyword evidence="3" id="KW-0863">Zinc-finger</keyword>
<protein>
    <submittedName>
        <fullName evidence="8">ARF GTPase-activating protein GIT1</fullName>
    </submittedName>
</protein>
<evidence type="ECO:0000256" key="4">
    <source>
        <dbReference type="ARBA" id="ARBA00023043"/>
    </source>
</evidence>
<feature type="region of interest" description="Disordered" evidence="5">
    <location>
        <begin position="363"/>
        <end position="416"/>
    </location>
</feature>
<dbReference type="Proteomes" id="UP000037510">
    <property type="component" value="Unassembled WGS sequence"/>
</dbReference>
<dbReference type="GO" id="GO:0005096">
    <property type="term" value="F:GTPase activator activity"/>
    <property type="evidence" value="ECO:0007669"/>
    <property type="project" value="UniProtKB-KW"/>
</dbReference>
<dbReference type="STRING" id="104452.A0A0L7KYY6"/>
<dbReference type="GO" id="GO:0031267">
    <property type="term" value="F:small GTPase binding"/>
    <property type="evidence" value="ECO:0007669"/>
    <property type="project" value="TreeGrafter"/>
</dbReference>
<name>A0A0L7KYY6_OPEBR</name>
<dbReference type="Gene3D" id="1.20.120.330">
    <property type="entry name" value="Nucleotidyltransferases domain 2"/>
    <property type="match status" value="1"/>
</dbReference>
<dbReference type="GO" id="GO:0036465">
    <property type="term" value="P:synaptic vesicle recycling"/>
    <property type="evidence" value="ECO:0007669"/>
    <property type="project" value="TreeGrafter"/>
</dbReference>
<sequence>MVQALTAQNVNCIWEHSLLDTSAPKHLRKKPQPKDPLHPIKSEFILAKHLRLAYVLRARRDEPPSELGRQLHSAVRSSSLDTAMRLLAQGADPNYYNQTSATGLERNGVAFLPVNPALSAPRNQGRQKLARLSTAEMAALLRDVLVDATRRQHIATLQPREMAALLRDVLVDATRRQHIATLQTRALGPAHPLLSARHLKHISQMSDDEPLYDSVASDEDYAHLTPIELDVSSLGPAHPLLSARHLKHISQMSDDEPLYDSVASDEDYTHLTPIELDISNNVPRAGETVCSTYNPSLPVDHPLNIELRQAHSPNYLQTEQKEEIETLRKELYTKDSTITELKNQLKNLQTIVEQLTKENSVLKTSSVDDDQSMTSQLSMNESTSNVVDSVKCQERGRSLETEQLSRSDETDAKLSLKAAQRPVSMFEPREGPRNNWQVTKHQLTTLSSLDRSLTQSVLEGGTEPLPSAEMVQRRAESVTRGIQELWTAARDQHPSLNERGEAIRHAVRSLLALFTQTSSDGELLAVLGALRASCAAVCAACASPAPLNEVRAAAYELAKATKLLVTHFHADS</sequence>
<organism evidence="8 9">
    <name type="scientific">Operophtera brumata</name>
    <name type="common">Winter moth</name>
    <name type="synonym">Phalaena brumata</name>
    <dbReference type="NCBI Taxonomy" id="104452"/>
    <lineage>
        <taxon>Eukaryota</taxon>
        <taxon>Metazoa</taxon>
        <taxon>Ecdysozoa</taxon>
        <taxon>Arthropoda</taxon>
        <taxon>Hexapoda</taxon>
        <taxon>Insecta</taxon>
        <taxon>Pterygota</taxon>
        <taxon>Neoptera</taxon>
        <taxon>Endopterygota</taxon>
        <taxon>Lepidoptera</taxon>
        <taxon>Glossata</taxon>
        <taxon>Ditrysia</taxon>
        <taxon>Geometroidea</taxon>
        <taxon>Geometridae</taxon>
        <taxon>Larentiinae</taxon>
        <taxon>Operophtera</taxon>
    </lineage>
</organism>
<keyword evidence="3" id="KW-0479">Metal-binding</keyword>
<evidence type="ECO:0000313" key="8">
    <source>
        <dbReference type="EMBL" id="KOB68365.1"/>
    </source>
</evidence>
<gene>
    <name evidence="8" type="ORF">OBRU01_19124</name>
</gene>
<dbReference type="InterPro" id="IPR022018">
    <property type="entry name" value="GIT1_C"/>
</dbReference>
<evidence type="ECO:0000313" key="9">
    <source>
        <dbReference type="Proteomes" id="UP000037510"/>
    </source>
</evidence>
<proteinExistence type="predicted"/>
<dbReference type="PANTHER" id="PTHR46097:SF3">
    <property type="entry name" value="ARF GTPASE-ACTIVATING PROTEIN GIT"/>
    <property type="match status" value="1"/>
</dbReference>
<feature type="compositionally biased region" description="Basic and acidic residues" evidence="5">
    <location>
        <begin position="391"/>
        <end position="414"/>
    </location>
</feature>